<feature type="region of interest" description="Disordered" evidence="2">
    <location>
        <begin position="539"/>
        <end position="566"/>
    </location>
</feature>
<evidence type="ECO:0000256" key="1">
    <source>
        <dbReference type="SAM" id="Coils"/>
    </source>
</evidence>
<dbReference type="GO" id="GO:0005654">
    <property type="term" value="C:nucleoplasm"/>
    <property type="evidence" value="ECO:0007669"/>
    <property type="project" value="TreeGrafter"/>
</dbReference>
<evidence type="ECO:0000313" key="3">
    <source>
        <dbReference type="EMBL" id="KAG2216205.1"/>
    </source>
</evidence>
<feature type="compositionally biased region" description="Polar residues" evidence="2">
    <location>
        <begin position="17"/>
        <end position="28"/>
    </location>
</feature>
<evidence type="ECO:0000256" key="2">
    <source>
        <dbReference type="SAM" id="MobiDB-lite"/>
    </source>
</evidence>
<dbReference type="PANTHER" id="PTHR16148">
    <property type="entry name" value="NF-KAPPA-B-REPRESSING FACTOR-RELATED"/>
    <property type="match status" value="1"/>
</dbReference>
<feature type="compositionally biased region" description="Basic and acidic residues" evidence="2">
    <location>
        <begin position="687"/>
        <end position="697"/>
    </location>
</feature>
<proteinExistence type="predicted"/>
<dbReference type="PANTHER" id="PTHR16148:SF14">
    <property type="entry name" value="MYND-TYPE DOMAIN-CONTAINING PROTEIN"/>
    <property type="match status" value="1"/>
</dbReference>
<reference evidence="3 4" key="1">
    <citation type="submission" date="2020-12" db="EMBL/GenBank/DDBJ databases">
        <title>Metabolic potential, ecology and presence of endohyphal bacteria is reflected in genomic diversity of Mucoromycotina.</title>
        <authorList>
            <person name="Muszewska A."/>
            <person name="Okrasinska A."/>
            <person name="Steczkiewicz K."/>
            <person name="Drgas O."/>
            <person name="Orlowska M."/>
            <person name="Perlinska-Lenart U."/>
            <person name="Aleksandrzak-Piekarczyk T."/>
            <person name="Szatraj K."/>
            <person name="Zielenkiewicz U."/>
            <person name="Pilsyk S."/>
            <person name="Malc E."/>
            <person name="Mieczkowski P."/>
            <person name="Kruszewska J.S."/>
            <person name="Biernat P."/>
            <person name="Pawlowska J."/>
        </authorList>
    </citation>
    <scope>NUCLEOTIDE SEQUENCE [LARGE SCALE GENOMIC DNA]</scope>
    <source>
        <strain evidence="3 4">CBS 142.35</strain>
    </source>
</reference>
<dbReference type="OrthoDB" id="2282972at2759"/>
<feature type="region of interest" description="Disordered" evidence="2">
    <location>
        <begin position="685"/>
        <end position="751"/>
    </location>
</feature>
<gene>
    <name evidence="3" type="ORF">INT45_011158</name>
</gene>
<comment type="caution">
    <text evidence="3">The sequence shown here is derived from an EMBL/GenBank/DDBJ whole genome shotgun (WGS) entry which is preliminary data.</text>
</comment>
<feature type="region of interest" description="Disordered" evidence="2">
    <location>
        <begin position="938"/>
        <end position="1014"/>
    </location>
</feature>
<dbReference type="AlphaFoldDB" id="A0A8H7RT15"/>
<evidence type="ECO:0008006" key="5">
    <source>
        <dbReference type="Google" id="ProtNLM"/>
    </source>
</evidence>
<feature type="compositionally biased region" description="Low complexity" evidence="2">
    <location>
        <begin position="705"/>
        <end position="719"/>
    </location>
</feature>
<protein>
    <recommendedName>
        <fullName evidence="5">Transposase domain-containing protein</fullName>
    </recommendedName>
</protein>
<feature type="compositionally biased region" description="Low complexity" evidence="2">
    <location>
        <begin position="959"/>
        <end position="977"/>
    </location>
</feature>
<dbReference type="EMBL" id="JAEPRB010000439">
    <property type="protein sequence ID" value="KAG2216205.1"/>
    <property type="molecule type" value="Genomic_DNA"/>
</dbReference>
<feature type="compositionally biased region" description="Acidic residues" evidence="2">
    <location>
        <begin position="83"/>
        <end position="111"/>
    </location>
</feature>
<dbReference type="GO" id="GO:0005730">
    <property type="term" value="C:nucleolus"/>
    <property type="evidence" value="ECO:0007669"/>
    <property type="project" value="TreeGrafter"/>
</dbReference>
<organism evidence="3 4">
    <name type="scientific">Circinella minor</name>
    <dbReference type="NCBI Taxonomy" id="1195481"/>
    <lineage>
        <taxon>Eukaryota</taxon>
        <taxon>Fungi</taxon>
        <taxon>Fungi incertae sedis</taxon>
        <taxon>Mucoromycota</taxon>
        <taxon>Mucoromycotina</taxon>
        <taxon>Mucoromycetes</taxon>
        <taxon>Mucorales</taxon>
        <taxon>Lichtheimiaceae</taxon>
        <taxon>Circinella</taxon>
    </lineage>
</organism>
<dbReference type="Proteomes" id="UP000646827">
    <property type="component" value="Unassembled WGS sequence"/>
</dbReference>
<feature type="coiled-coil region" evidence="1">
    <location>
        <begin position="614"/>
        <end position="655"/>
    </location>
</feature>
<feature type="region of interest" description="Disordered" evidence="2">
    <location>
        <begin position="17"/>
        <end position="47"/>
    </location>
</feature>
<keyword evidence="4" id="KW-1185">Reference proteome</keyword>
<sequence length="1014" mass="115008">MALCVEQRRRSYSVITQRHTSVSNSQPSIDDYMDTTEYDYGGPEQPYVGEEVRNNGNQSNEEAVIHEEIMDKDVDSATPTAVEQEDNNDDYNTDNNYETDEENNDEDQEESFETEQHVDEMYRDADGNYVDPWTLEMPPCTTVPIDYIEYGQAPLDTHEEISFEIYSWIQEHNVSRAGHEDLIKLLNKRIKSEEGFDKMFNLEETKYHMCPDGCRLFPENSKAPCSCGKPQFKNRKPMKTMSYFPLAKQLSTFVADNNTCNLLLETHEPSEEGALEDIFNGKVFRDRKQELFPNNLDIPISLFIDGFSAFKGSNGLKMTILHIVVLGLPAQERYKKEHMLQVAIIPGDHNGDLYTFLRPLLNELRTLEAAGMRVTCLDGIFSFNVHLMLTSGDIIGVQEICHHTGHTSQYGCRQCRIKTIPHVSPSGNGTGHYYSGSAAMFSPREINEFTDGNKGFGIKKATDFASLQSFHGYIFFGLDELHLIGTNCKVQLMAPAINSSKRRASKLPTCITLIPPSKKANITQDHINHAILASAESSQELLMSTSPRSHSPTPHDRRTTRNHNTTVPKSFLDELNRMRTDLSRYQETTSNRFNTQNNQMIILQNQNEEVLLGTQHVLKENQELRTELENLLAEHASVKQELAEARALVQQLRQTHTQEDVSQDMQEYTPDITAEMECQRQFPGLEASHHAPSKDDLPAVEQKIRQQIKQQKQQKQQQQATLAKKLSYAQITNTKQNKTHKNTKKPSQNNKKIIKTPTAAMVAWAGRGFQPIDPNTPQGYTFVYLNSPYRMPHNEVHKRLTIMGIAQARILDVHFPTKGIVGLMIHCSFESDLKDSLKKGGITLVEFNPLASSTIMDPKHATTTITKKKQMAKDIHQRRILRTCLNMPQAYLGFAIMRFFSDDQYKGPHKVPHSMFVEFQHHRLALTRRRCELTPAEAASAFHKPTSETTPTSHKDLINNNTNNTNNNNNNNNNNNTATQPTTPKESEDTVMVSPDNSTTTTNTTTEVSAPSHN</sequence>
<name>A0A8H7RT15_9FUNG</name>
<feature type="region of interest" description="Disordered" evidence="2">
    <location>
        <begin position="68"/>
        <end position="111"/>
    </location>
</feature>
<keyword evidence="1" id="KW-0175">Coiled coil</keyword>
<accession>A0A8H7RT15</accession>
<evidence type="ECO:0000313" key="4">
    <source>
        <dbReference type="Proteomes" id="UP000646827"/>
    </source>
</evidence>